<feature type="binding site" evidence="3">
    <location>
        <position position="278"/>
    </location>
    <ligand>
        <name>Mg(2+)</name>
        <dbReference type="ChEBI" id="CHEBI:18420"/>
    </ligand>
</feature>
<dbReference type="PANTHER" id="PTHR11596">
    <property type="entry name" value="ALKALINE PHOSPHATASE"/>
    <property type="match status" value="1"/>
</dbReference>
<evidence type="ECO:0000313" key="8">
    <source>
        <dbReference type="Proteomes" id="UP000319837"/>
    </source>
</evidence>
<keyword evidence="3" id="KW-0479">Metal-binding</keyword>
<keyword evidence="1" id="KW-0597">Phosphoprotein</keyword>
<dbReference type="AlphaFoldDB" id="A0A553SRE6"/>
<evidence type="ECO:0000256" key="2">
    <source>
        <dbReference type="PIRSR" id="PIRSR601952-1"/>
    </source>
</evidence>
<dbReference type="RefSeq" id="WP_185762981.1">
    <property type="nucleotide sequence ID" value="NZ_RIBP01000001.1"/>
</dbReference>
<dbReference type="GO" id="GO:0004035">
    <property type="term" value="F:alkaline phosphatase activity"/>
    <property type="evidence" value="ECO:0007669"/>
    <property type="project" value="TreeGrafter"/>
</dbReference>
<reference evidence="8" key="1">
    <citation type="submission" date="2018-10" db="EMBL/GenBank/DDBJ databases">
        <title>FDA dAtabase for Regulatory Grade micrObial Sequences (FDA-ARGOS): Supporting development and validation of Infectious Disease Dx tests.</title>
        <authorList>
            <person name="Minogue T."/>
            <person name="Wolcott M."/>
            <person name="Wasieloski L."/>
            <person name="Aguilar W."/>
            <person name="Moore D."/>
            <person name="Tallon L."/>
            <person name="Sadzewicz L."/>
            <person name="Sengamalay N."/>
            <person name="Ott S."/>
            <person name="Godinez A."/>
            <person name="Nagaraj S."/>
            <person name="Vavikolanu K."/>
            <person name="Vyas G."/>
            <person name="Nadendla S."/>
            <person name="George J."/>
            <person name="Sichtig H."/>
        </authorList>
    </citation>
    <scope>NUCLEOTIDE SEQUENCE [LARGE SCALE GENOMIC DNA]</scope>
    <source>
        <strain evidence="8">FDAARGOS_343</strain>
    </source>
</reference>
<feature type="binding site" evidence="3">
    <location>
        <position position="325"/>
    </location>
    <ligand>
        <name>Zn(2+)</name>
        <dbReference type="ChEBI" id="CHEBI:29105"/>
        <label>2</label>
    </ligand>
</feature>
<dbReference type="Pfam" id="PF00245">
    <property type="entry name" value="Alk_phosphatase"/>
    <property type="match status" value="1"/>
</dbReference>
<feature type="binding site" evidence="3">
    <location>
        <position position="287"/>
    </location>
    <ligand>
        <name>Zn(2+)</name>
        <dbReference type="ChEBI" id="CHEBI:29105"/>
        <label>2</label>
    </ligand>
</feature>
<dbReference type="InterPro" id="IPR001952">
    <property type="entry name" value="Alkaline_phosphatase"/>
</dbReference>
<dbReference type="CDD" id="cd16012">
    <property type="entry name" value="ALP"/>
    <property type="match status" value="1"/>
</dbReference>
<dbReference type="PANTHER" id="PTHR11596:SF5">
    <property type="entry name" value="ALKALINE PHOSPHATASE"/>
    <property type="match status" value="1"/>
</dbReference>
<gene>
    <name evidence="7" type="ORF">CEQ21_00790</name>
</gene>
<feature type="active site" description="Phosphoserine intermediate" evidence="2">
    <location>
        <position position="88"/>
    </location>
</feature>
<feature type="binding site" evidence="3">
    <location>
        <position position="326"/>
    </location>
    <ligand>
        <name>Zn(2+)</name>
        <dbReference type="ChEBI" id="CHEBI:29105"/>
        <label>2</label>
    </ligand>
</feature>
<protein>
    <submittedName>
        <fullName evidence="7">Alkaline phosphatase</fullName>
    </submittedName>
</protein>
<comment type="cofactor">
    <cofactor evidence="3">
        <name>Zn(2+)</name>
        <dbReference type="ChEBI" id="CHEBI:29105"/>
    </cofactor>
    <text evidence="3">Binds 2 Zn(2+) ions.</text>
</comment>
<feature type="binding site" evidence="3">
    <location>
        <position position="156"/>
    </location>
    <ligand>
        <name>Mg(2+)</name>
        <dbReference type="ChEBI" id="CHEBI:18420"/>
    </ligand>
</feature>
<organism evidence="7 8">
    <name type="scientific">Niallia circulans</name>
    <name type="common">Bacillus circulans</name>
    <dbReference type="NCBI Taxonomy" id="1397"/>
    <lineage>
        <taxon>Bacteria</taxon>
        <taxon>Bacillati</taxon>
        <taxon>Bacillota</taxon>
        <taxon>Bacilli</taxon>
        <taxon>Bacillales</taxon>
        <taxon>Bacillaceae</taxon>
        <taxon>Niallia</taxon>
    </lineage>
</organism>
<dbReference type="EMBL" id="RIBP01000001">
    <property type="protein sequence ID" value="TRZ39541.1"/>
    <property type="molecule type" value="Genomic_DNA"/>
</dbReference>
<feature type="signal peptide" evidence="5">
    <location>
        <begin position="1"/>
        <end position="22"/>
    </location>
</feature>
<dbReference type="Gene3D" id="3.30.457.10">
    <property type="entry name" value="Copper amine oxidase-like, N-terminal domain"/>
    <property type="match status" value="1"/>
</dbReference>
<feature type="binding site" evidence="3">
    <location>
        <position position="48"/>
    </location>
    <ligand>
        <name>Zn(2+)</name>
        <dbReference type="ChEBI" id="CHEBI:29105"/>
        <label>2</label>
    </ligand>
</feature>
<dbReference type="Pfam" id="PF07833">
    <property type="entry name" value="Cu_amine_oxidN1"/>
    <property type="match status" value="1"/>
</dbReference>
<feature type="binding site" evidence="3">
    <location>
        <position position="422"/>
    </location>
    <ligand>
        <name>Zn(2+)</name>
        <dbReference type="ChEBI" id="CHEBI:29105"/>
        <label>2</label>
    </ligand>
</feature>
<dbReference type="Gene3D" id="1.10.60.40">
    <property type="match status" value="1"/>
</dbReference>
<dbReference type="PRINTS" id="PR00113">
    <property type="entry name" value="ALKPHPHTASE"/>
</dbReference>
<dbReference type="GO" id="GO:0046872">
    <property type="term" value="F:metal ion binding"/>
    <property type="evidence" value="ECO:0007669"/>
    <property type="project" value="UniProtKB-KW"/>
</dbReference>
<evidence type="ECO:0000256" key="4">
    <source>
        <dbReference type="RuleBase" id="RU003946"/>
    </source>
</evidence>
<accession>A0A553SRE6</accession>
<dbReference type="SUPFAM" id="SSF53649">
    <property type="entry name" value="Alkaline phosphatase-like"/>
    <property type="match status" value="1"/>
</dbReference>
<name>A0A553SRE6_NIACI</name>
<feature type="binding site" evidence="3">
    <location>
        <position position="283"/>
    </location>
    <ligand>
        <name>Zn(2+)</name>
        <dbReference type="ChEBI" id="CHEBI:29105"/>
        <label>2</label>
    </ligand>
</feature>
<feature type="binding site" evidence="3">
    <location>
        <position position="48"/>
    </location>
    <ligand>
        <name>Mg(2+)</name>
        <dbReference type="ChEBI" id="CHEBI:18420"/>
    </ligand>
</feature>
<keyword evidence="5" id="KW-0732">Signal</keyword>
<evidence type="ECO:0000256" key="1">
    <source>
        <dbReference type="ARBA" id="ARBA00022553"/>
    </source>
</evidence>
<comment type="caution">
    <text evidence="7">The sequence shown here is derived from an EMBL/GenBank/DDBJ whole genome shotgun (WGS) entry which is preliminary data.</text>
</comment>
<evidence type="ECO:0000313" key="7">
    <source>
        <dbReference type="EMBL" id="TRZ39541.1"/>
    </source>
</evidence>
<evidence type="ECO:0000256" key="3">
    <source>
        <dbReference type="PIRSR" id="PIRSR601952-2"/>
    </source>
</evidence>
<dbReference type="InterPro" id="IPR036582">
    <property type="entry name" value="Mao_N_sf"/>
</dbReference>
<proteinExistence type="inferred from homology"/>
<sequence>MKINKKVMGITLASSLAIGSLAYTSANEKVEAKKESQQAKNVIVLVKDGVSSTTTTLARWYKGEPLAMDEIMSGGVRTYSAESAVTDSAPAGTAMATGNKSNDKFVGVLPEKIASPGVDASLADDPLKPVANVLEGAKLKGKATGIIATSEIQHATPAAFSSHATHRTDYDSIAEQQVYQNIDVVLGGGKNSLEAKNRKDGENLVDVIEDKGYDIIETRDELLKSKSNKLWGTFAPAALAYDMDRSQTNPDEPTLAEMTKKGISTLSKDKDGFFLFVEGSKPDWAAHANDPIGMISDTLAFDEAVKEAVAFAKRDKNTLVIAVSDHGNSGISIGNQNTNSSYPATPVSAYIDPLKEAEMTLEGALKQLKKDNSNVLEVAALYGITNPTADETKALNSSTNLSKTLVQLLANRANLGFTTGGHTGEDLFMYSYGPGKPTGLIENTDVAKSTATALGFSLGKVDKEVFVEAESAFKKIGAKVSIDSSDKTNPVLVVKKGKTTAEIPVNKNIVTIKGKDKELKTVTVQSNGKFYVSQEAVNIVKKGK</sequence>
<dbReference type="InterPro" id="IPR012854">
    <property type="entry name" value="Cu_amine_oxidase-like_N"/>
</dbReference>
<keyword evidence="3" id="KW-0460">Magnesium</keyword>
<keyword evidence="3" id="KW-0862">Zinc</keyword>
<comment type="cofactor">
    <cofactor evidence="3">
        <name>Mg(2+)</name>
        <dbReference type="ChEBI" id="CHEBI:18420"/>
    </cofactor>
    <text evidence="3">Binds 1 Mg(2+) ion.</text>
</comment>
<feature type="binding site" evidence="3">
    <location>
        <position position="154"/>
    </location>
    <ligand>
        <name>Mg(2+)</name>
        <dbReference type="ChEBI" id="CHEBI:18420"/>
    </ligand>
</feature>
<dbReference type="InterPro" id="IPR017850">
    <property type="entry name" value="Alkaline_phosphatase_core_sf"/>
</dbReference>
<comment type="similarity">
    <text evidence="4">Belongs to the alkaline phosphatase family.</text>
</comment>
<dbReference type="Proteomes" id="UP000319837">
    <property type="component" value="Unassembled WGS sequence"/>
</dbReference>
<dbReference type="Gene3D" id="3.40.720.10">
    <property type="entry name" value="Alkaline Phosphatase, subunit A"/>
    <property type="match status" value="1"/>
</dbReference>
<dbReference type="SMART" id="SM00098">
    <property type="entry name" value="alkPPc"/>
    <property type="match status" value="1"/>
</dbReference>
<feature type="domain" description="Copper amine oxidase-like N-terminal" evidence="6">
    <location>
        <begin position="462"/>
        <end position="537"/>
    </location>
</feature>
<evidence type="ECO:0000259" key="6">
    <source>
        <dbReference type="Pfam" id="PF07833"/>
    </source>
</evidence>
<evidence type="ECO:0000256" key="5">
    <source>
        <dbReference type="SAM" id="SignalP"/>
    </source>
</evidence>
<feature type="chain" id="PRO_5039115606" evidence="5">
    <location>
        <begin position="23"/>
        <end position="544"/>
    </location>
</feature>